<sequence>MSAASSSTSASTTSKPARDLRALIDLTLTTQTLISHFQSSLSTPEPTNPPTKTSSSTTSTATSTSNSTPANSSNVSTTAPPQPNPLDTIRTTTTLLKSHTTTLSLLLLTPPLAATAISKKIGDVSAGVLSGMVAAASAPKSPHGDADLGEIMRAELRAGARRVLVAWNDVLSCVRLVAEKAEAGEVGVEKDSQHILSATGVVWESCDALLTLCNLGVVGLVVRKAEEWRGVLLDAVQELKEWGEDVQGDEDEEEDGGFRSGGENDDDDDIFGAANKLGKGDEELKALLDRSVKRLKMVGVLYAALVKRRLKPFPFPFQDGMATLDHLMSLLKSIPESVDDLASAFYDLDSQEAKALLKKCCDDAARAAEMVRIGWEGGEDEFTVWSGKWRDAMAVS</sequence>
<feature type="compositionally biased region" description="Low complexity" evidence="1">
    <location>
        <begin position="42"/>
        <end position="79"/>
    </location>
</feature>
<proteinExistence type="predicted"/>
<evidence type="ECO:0000259" key="2">
    <source>
        <dbReference type="Pfam" id="PF13324"/>
    </source>
</evidence>
<dbReference type="Proteomes" id="UP000250266">
    <property type="component" value="Unassembled WGS sequence"/>
</dbReference>
<evidence type="ECO:0000313" key="3">
    <source>
        <dbReference type="EMBL" id="OCK86341.1"/>
    </source>
</evidence>
<feature type="region of interest" description="Disordered" evidence="1">
    <location>
        <begin position="37"/>
        <end position="89"/>
    </location>
</feature>
<gene>
    <name evidence="3" type="ORF">K432DRAFT_376847</name>
</gene>
<dbReference type="PANTHER" id="PTHR15492:SF1">
    <property type="entry name" value="CYCLIN-D1-BINDING PROTEIN 1"/>
    <property type="match status" value="1"/>
</dbReference>
<dbReference type="InterPro" id="IPR049317">
    <property type="entry name" value="GCIP-like_N"/>
</dbReference>
<name>A0A8E2ELR8_9PEZI</name>
<reference evidence="3 4" key="1">
    <citation type="journal article" date="2016" name="Nat. Commun.">
        <title>Ectomycorrhizal ecology is imprinted in the genome of the dominant symbiotic fungus Cenococcum geophilum.</title>
        <authorList>
            <consortium name="DOE Joint Genome Institute"/>
            <person name="Peter M."/>
            <person name="Kohler A."/>
            <person name="Ohm R.A."/>
            <person name="Kuo A."/>
            <person name="Krutzmann J."/>
            <person name="Morin E."/>
            <person name="Arend M."/>
            <person name="Barry K.W."/>
            <person name="Binder M."/>
            <person name="Choi C."/>
            <person name="Clum A."/>
            <person name="Copeland A."/>
            <person name="Grisel N."/>
            <person name="Haridas S."/>
            <person name="Kipfer T."/>
            <person name="LaButti K."/>
            <person name="Lindquist E."/>
            <person name="Lipzen A."/>
            <person name="Maire R."/>
            <person name="Meier B."/>
            <person name="Mihaltcheva S."/>
            <person name="Molinier V."/>
            <person name="Murat C."/>
            <person name="Poggeler S."/>
            <person name="Quandt C.A."/>
            <person name="Sperisen C."/>
            <person name="Tritt A."/>
            <person name="Tisserant E."/>
            <person name="Crous P.W."/>
            <person name="Henrissat B."/>
            <person name="Nehls U."/>
            <person name="Egli S."/>
            <person name="Spatafora J.W."/>
            <person name="Grigoriev I.V."/>
            <person name="Martin F.M."/>
        </authorList>
    </citation>
    <scope>NUCLEOTIDE SEQUENCE [LARGE SCALE GENOMIC DNA]</scope>
    <source>
        <strain evidence="3 4">CBS 459.81</strain>
    </source>
</reference>
<dbReference type="AlphaFoldDB" id="A0A8E2ELR8"/>
<dbReference type="OrthoDB" id="4088536at2759"/>
<dbReference type="InterPro" id="IPR026907">
    <property type="entry name" value="GCIP-like"/>
</dbReference>
<dbReference type="Gene3D" id="1.20.1410.10">
    <property type="entry name" value="I/LWEQ domain"/>
    <property type="match status" value="1"/>
</dbReference>
<dbReference type="EMBL" id="KV744806">
    <property type="protein sequence ID" value="OCK86341.1"/>
    <property type="molecule type" value="Genomic_DNA"/>
</dbReference>
<feature type="domain" description="Cyclin-D1-binding protein 1-like N-terminal" evidence="2">
    <location>
        <begin position="90"/>
        <end position="245"/>
    </location>
</feature>
<keyword evidence="4" id="KW-1185">Reference proteome</keyword>
<organism evidence="3 4">
    <name type="scientific">Lepidopterella palustris CBS 459.81</name>
    <dbReference type="NCBI Taxonomy" id="1314670"/>
    <lineage>
        <taxon>Eukaryota</taxon>
        <taxon>Fungi</taxon>
        <taxon>Dikarya</taxon>
        <taxon>Ascomycota</taxon>
        <taxon>Pezizomycotina</taxon>
        <taxon>Dothideomycetes</taxon>
        <taxon>Pleosporomycetidae</taxon>
        <taxon>Mytilinidiales</taxon>
        <taxon>Argynnaceae</taxon>
        <taxon>Lepidopterella</taxon>
    </lineage>
</organism>
<evidence type="ECO:0000256" key="1">
    <source>
        <dbReference type="SAM" id="MobiDB-lite"/>
    </source>
</evidence>
<accession>A0A8E2ELR8</accession>
<dbReference type="Pfam" id="PF13324">
    <property type="entry name" value="GCIP_N"/>
    <property type="match status" value="1"/>
</dbReference>
<evidence type="ECO:0000313" key="4">
    <source>
        <dbReference type="Proteomes" id="UP000250266"/>
    </source>
</evidence>
<dbReference type="PANTHER" id="PTHR15492">
    <property type="entry name" value="CYCLIN D1-BINDING PROTEIN 1"/>
    <property type="match status" value="1"/>
</dbReference>
<protein>
    <recommendedName>
        <fullName evidence="2">Cyclin-D1-binding protein 1-like N-terminal domain-containing protein</fullName>
    </recommendedName>
</protein>
<dbReference type="GO" id="GO:0005634">
    <property type="term" value="C:nucleus"/>
    <property type="evidence" value="ECO:0007669"/>
    <property type="project" value="TreeGrafter"/>
</dbReference>
<feature type="region of interest" description="Disordered" evidence="1">
    <location>
        <begin position="243"/>
        <end position="269"/>
    </location>
</feature>
<feature type="compositionally biased region" description="Acidic residues" evidence="1">
    <location>
        <begin position="244"/>
        <end position="255"/>
    </location>
</feature>